<dbReference type="InterPro" id="IPR004288">
    <property type="entry name" value="Competence_ComC"/>
</dbReference>
<keyword evidence="4" id="KW-0964">Secreted</keyword>
<evidence type="ECO:0000256" key="3">
    <source>
        <dbReference type="ARBA" id="ARBA00009039"/>
    </source>
</evidence>
<name>A0A6M1L360_9STRE</name>
<protein>
    <submittedName>
        <fullName evidence="7">ComC/BlpC family leader-containing pheromone/bacteriocin</fullName>
    </submittedName>
</protein>
<dbReference type="GO" id="GO:0030420">
    <property type="term" value="P:establishment of competence for transformation"/>
    <property type="evidence" value="ECO:0007669"/>
    <property type="project" value="UniProtKB-KW"/>
</dbReference>
<organism evidence="7 8">
    <name type="scientific">Streptococcus equi subsp. ruminatorum</name>
    <dbReference type="NCBI Taxonomy" id="254358"/>
    <lineage>
        <taxon>Bacteria</taxon>
        <taxon>Bacillati</taxon>
        <taxon>Bacillota</taxon>
        <taxon>Bacilli</taxon>
        <taxon>Lactobacillales</taxon>
        <taxon>Streptococcaceae</taxon>
        <taxon>Streptococcus</taxon>
    </lineage>
</organism>
<dbReference type="Pfam" id="PF03047">
    <property type="entry name" value="ComC"/>
    <property type="match status" value="1"/>
</dbReference>
<dbReference type="GO" id="GO:0005186">
    <property type="term" value="F:pheromone activity"/>
    <property type="evidence" value="ECO:0007669"/>
    <property type="project" value="UniProtKB-KW"/>
</dbReference>
<reference evidence="7 8" key="1">
    <citation type="submission" date="2020-02" db="EMBL/GenBank/DDBJ databases">
        <title>M-like protein SrM is not crucial to the virulence of a novel isolate of Streptococcus equi subsp. ruminatorum from Macaca mulatta.</title>
        <authorList>
            <person name="Guo G."/>
            <person name="Cheng L."/>
            <person name="Zhang W."/>
        </authorList>
    </citation>
    <scope>NUCLEOTIDE SEQUENCE [LARGE SCALE GENOMIC DNA]</scope>
    <source>
        <strain evidence="7 8">FJ1804</strain>
    </source>
</reference>
<evidence type="ECO:0000256" key="5">
    <source>
        <dbReference type="ARBA" id="ARBA00023044"/>
    </source>
</evidence>
<dbReference type="EMBL" id="JAAKFZ010000012">
    <property type="protein sequence ID" value="NGL84278.1"/>
    <property type="molecule type" value="Genomic_DNA"/>
</dbReference>
<keyword evidence="5" id="KW-0588">Pheromone</keyword>
<comment type="similarity">
    <text evidence="3">Belongs to the ComC family.</text>
</comment>
<evidence type="ECO:0000256" key="2">
    <source>
        <dbReference type="ARBA" id="ARBA00004613"/>
    </source>
</evidence>
<accession>A0A6M1L360</accession>
<comment type="caution">
    <text evidence="7">The sequence shown here is derived from an EMBL/GenBank/DDBJ whole genome shotgun (WGS) entry which is preliminary data.</text>
</comment>
<comment type="subcellular location">
    <subcellularLocation>
        <location evidence="2">Secreted</location>
    </subcellularLocation>
</comment>
<evidence type="ECO:0000256" key="1">
    <source>
        <dbReference type="ARBA" id="ARBA00002667"/>
    </source>
</evidence>
<comment type="function">
    <text evidence="1">Acts as a pheromone, induces cells to develop competence for genetic transformation.</text>
</comment>
<dbReference type="Proteomes" id="UP000479499">
    <property type="component" value="Unassembled WGS sequence"/>
</dbReference>
<keyword evidence="6" id="KW-0178">Competence</keyword>
<dbReference type="AlphaFoldDB" id="A0A6M1L360"/>
<sequence>MDKSTRQSKFQELTPSQLTQITGGGWLEDTINNFLIPRKKLLEW</sequence>
<evidence type="ECO:0000313" key="8">
    <source>
        <dbReference type="Proteomes" id="UP000479499"/>
    </source>
</evidence>
<dbReference type="RefSeq" id="WP_164336210.1">
    <property type="nucleotide sequence ID" value="NZ_JAAKFZ010000012.1"/>
</dbReference>
<dbReference type="GO" id="GO:0005576">
    <property type="term" value="C:extracellular region"/>
    <property type="evidence" value="ECO:0007669"/>
    <property type="project" value="UniProtKB-SubCell"/>
</dbReference>
<gene>
    <name evidence="7" type="ORF">G5B50_05780</name>
</gene>
<evidence type="ECO:0000256" key="6">
    <source>
        <dbReference type="ARBA" id="ARBA00023287"/>
    </source>
</evidence>
<proteinExistence type="inferred from homology"/>
<evidence type="ECO:0000256" key="4">
    <source>
        <dbReference type="ARBA" id="ARBA00022525"/>
    </source>
</evidence>
<evidence type="ECO:0000313" key="7">
    <source>
        <dbReference type="EMBL" id="NGL84278.1"/>
    </source>
</evidence>